<gene>
    <name evidence="4" type="ORF">AKAME5_002875400</name>
</gene>
<name>A0AAD3R7B4_LATJO</name>
<dbReference type="EMBL" id="BRZM01004503">
    <property type="protein sequence ID" value="GLD57645.1"/>
    <property type="molecule type" value="Genomic_DNA"/>
</dbReference>
<evidence type="ECO:0000256" key="1">
    <source>
        <dbReference type="ARBA" id="ARBA00007242"/>
    </source>
</evidence>
<sequence length="166" mass="18084">MHGLWLALLERRGRGPRSWMLCLGALGLWLVEVIINTEWLIITVVRSPLSGVVVPDLSCSIDKGLCDVTHHNGLLVAVVQWLYLTDPQAQARQLHQMMGILKSLGGTGFRSGLFGEYDAVSRFRGPMPPAGRGRDSGGPGLARRCGNRQALPAPRRTHLTDGADPQ</sequence>
<dbReference type="Proteomes" id="UP001279410">
    <property type="component" value="Unassembled WGS sequence"/>
</dbReference>
<protein>
    <submittedName>
        <fullName evidence="4">G-protein coupled receptor family C group 5 member C-like protein</fullName>
    </submittedName>
</protein>
<comment type="caution">
    <text evidence="4">The sequence shown here is derived from an EMBL/GenBank/DDBJ whole genome shotgun (WGS) entry which is preliminary data.</text>
</comment>
<dbReference type="PANTHER" id="PTHR14511">
    <property type="entry name" value="G PROTEIN COUPLED RECEPTOR, CLASS C, GROUP 5"/>
    <property type="match status" value="1"/>
</dbReference>
<keyword evidence="4" id="KW-0675">Receptor</keyword>
<keyword evidence="3" id="KW-1133">Transmembrane helix</keyword>
<evidence type="ECO:0000256" key="3">
    <source>
        <dbReference type="SAM" id="Phobius"/>
    </source>
</evidence>
<dbReference type="PANTHER" id="PTHR14511:SF15">
    <property type="entry name" value="G-PROTEIN COUPLED RECEPTOR FAMILY C GROUP 5 MEMBER C"/>
    <property type="match status" value="1"/>
</dbReference>
<feature type="region of interest" description="Disordered" evidence="2">
    <location>
        <begin position="125"/>
        <end position="166"/>
    </location>
</feature>
<dbReference type="InterPro" id="IPR051753">
    <property type="entry name" value="RA-inducible_GPCR3"/>
</dbReference>
<dbReference type="GO" id="GO:0070062">
    <property type="term" value="C:extracellular exosome"/>
    <property type="evidence" value="ECO:0007669"/>
    <property type="project" value="TreeGrafter"/>
</dbReference>
<keyword evidence="3" id="KW-0812">Transmembrane</keyword>
<reference evidence="4" key="1">
    <citation type="submission" date="2022-08" db="EMBL/GenBank/DDBJ databases">
        <title>Genome sequencing of akame (Lates japonicus).</title>
        <authorList>
            <person name="Hashiguchi Y."/>
            <person name="Takahashi H."/>
        </authorList>
    </citation>
    <scope>NUCLEOTIDE SEQUENCE</scope>
    <source>
        <strain evidence="4">Kochi</strain>
    </source>
</reference>
<comment type="similarity">
    <text evidence="1">Belongs to the G-protein coupled receptor 3 family.</text>
</comment>
<proteinExistence type="inferred from homology"/>
<dbReference type="GO" id="GO:0005886">
    <property type="term" value="C:plasma membrane"/>
    <property type="evidence" value="ECO:0007669"/>
    <property type="project" value="TreeGrafter"/>
</dbReference>
<evidence type="ECO:0000313" key="5">
    <source>
        <dbReference type="Proteomes" id="UP001279410"/>
    </source>
</evidence>
<dbReference type="AlphaFoldDB" id="A0AAD3R7B4"/>
<keyword evidence="5" id="KW-1185">Reference proteome</keyword>
<dbReference type="GO" id="GO:0030295">
    <property type="term" value="F:protein kinase activator activity"/>
    <property type="evidence" value="ECO:0007669"/>
    <property type="project" value="TreeGrafter"/>
</dbReference>
<feature type="transmembrane region" description="Helical" evidence="3">
    <location>
        <begin position="21"/>
        <end position="42"/>
    </location>
</feature>
<evidence type="ECO:0000313" key="4">
    <source>
        <dbReference type="EMBL" id="GLD57645.1"/>
    </source>
</evidence>
<keyword evidence="3" id="KW-0472">Membrane</keyword>
<evidence type="ECO:0000256" key="2">
    <source>
        <dbReference type="SAM" id="MobiDB-lite"/>
    </source>
</evidence>
<accession>A0AAD3R7B4</accession>
<dbReference type="GO" id="GO:0043235">
    <property type="term" value="C:receptor complex"/>
    <property type="evidence" value="ECO:0007669"/>
    <property type="project" value="TreeGrafter"/>
</dbReference>
<organism evidence="4 5">
    <name type="scientific">Lates japonicus</name>
    <name type="common">Japanese lates</name>
    <dbReference type="NCBI Taxonomy" id="270547"/>
    <lineage>
        <taxon>Eukaryota</taxon>
        <taxon>Metazoa</taxon>
        <taxon>Chordata</taxon>
        <taxon>Craniata</taxon>
        <taxon>Vertebrata</taxon>
        <taxon>Euteleostomi</taxon>
        <taxon>Actinopterygii</taxon>
        <taxon>Neopterygii</taxon>
        <taxon>Teleostei</taxon>
        <taxon>Neoteleostei</taxon>
        <taxon>Acanthomorphata</taxon>
        <taxon>Carangaria</taxon>
        <taxon>Carangaria incertae sedis</taxon>
        <taxon>Centropomidae</taxon>
        <taxon>Lates</taxon>
    </lineage>
</organism>